<evidence type="ECO:0000313" key="4">
    <source>
        <dbReference type="Proteomes" id="UP000060787"/>
    </source>
</evidence>
<protein>
    <submittedName>
        <fullName evidence="3">Metallo-peptidase M12B Reprolysin-like family protein</fullName>
    </submittedName>
</protein>
<feature type="signal peptide" evidence="1">
    <location>
        <begin position="1"/>
        <end position="24"/>
    </location>
</feature>
<dbReference type="KEGG" id="lab:LA76x_0455"/>
<feature type="domain" description="Metalloprotease StcE beta-sandwich" evidence="2">
    <location>
        <begin position="139"/>
        <end position="209"/>
    </location>
</feature>
<dbReference type="Gene3D" id="2.60.120.1230">
    <property type="match status" value="4"/>
</dbReference>
<gene>
    <name evidence="3" type="ORF">LA76x_0455</name>
</gene>
<keyword evidence="4" id="KW-1185">Reference proteome</keyword>
<feature type="domain" description="Metalloprotease StcE beta-sandwich" evidence="2">
    <location>
        <begin position="231"/>
        <end position="304"/>
    </location>
</feature>
<organism evidence="3 4">
    <name type="scientific">Lysobacter antibioticus</name>
    <dbReference type="NCBI Taxonomy" id="84531"/>
    <lineage>
        <taxon>Bacteria</taxon>
        <taxon>Pseudomonadati</taxon>
        <taxon>Pseudomonadota</taxon>
        <taxon>Gammaproteobacteria</taxon>
        <taxon>Lysobacterales</taxon>
        <taxon>Lysobacteraceae</taxon>
        <taxon>Lysobacter</taxon>
    </lineage>
</organism>
<feature type="domain" description="Metalloprotease StcE beta-sandwich" evidence="2">
    <location>
        <begin position="42"/>
        <end position="113"/>
    </location>
</feature>
<dbReference type="GO" id="GO:0008237">
    <property type="term" value="F:metallopeptidase activity"/>
    <property type="evidence" value="ECO:0007669"/>
    <property type="project" value="InterPro"/>
</dbReference>
<dbReference type="RefSeq" id="WP_148649579.1">
    <property type="nucleotide sequence ID" value="NZ_CP011129.1"/>
</dbReference>
<dbReference type="Pfam" id="PF13582">
    <property type="entry name" value="Reprolysin_3"/>
    <property type="match status" value="1"/>
</dbReference>
<accession>A0A0S2F516</accession>
<dbReference type="InterPro" id="IPR048990">
    <property type="entry name" value="StcE_b-sandwich"/>
</dbReference>
<reference evidence="3" key="1">
    <citation type="journal article" date="2015" name="BMC Genomics">
        <title>Comparative genomics and metabolic profiling of the genus Lysobacter.</title>
        <authorList>
            <person name="de Bruijn I."/>
            <person name="Cheng X."/>
            <person name="de Jager V."/>
            <person name="Exposito R.G."/>
            <person name="Watrous J."/>
            <person name="Patel N."/>
            <person name="Postma J."/>
            <person name="Dorrestein P.C."/>
            <person name="Kobayashi D."/>
            <person name="Raaijmakers J.M."/>
        </authorList>
    </citation>
    <scope>NUCLEOTIDE SEQUENCE [LARGE SCALE GENOMIC DNA]</scope>
    <source>
        <strain evidence="3">76</strain>
    </source>
</reference>
<feature type="chain" id="PRO_5006596688" evidence="1">
    <location>
        <begin position="25"/>
        <end position="599"/>
    </location>
</feature>
<dbReference type="PATRIC" id="fig|84531.8.peg.471"/>
<dbReference type="InterPro" id="IPR024079">
    <property type="entry name" value="MetalloPept_cat_dom_sf"/>
</dbReference>
<name>A0A0S2F516_LYSAN</name>
<sequence length="599" mass="64254">MEMNKVIKILMTAALMLASSNAVAIDLSPNQIGGGDIPGNYPAIDFYLRNGDWAPNLTLSNAAGDQYKVAIHSSAAYDSQLATTNTDYPIGSMRIRSGDNISFIYQASRRQWSFVGPTLSPNTNGGSGTISVYPAGSFLRFSLANGDWAQTVTLPAVAPDGSLLVVSSTASSTSRISPQNIMYSSTFNVRAGDQYAFIYRASLKRWISIKTPIMTLSASSAGPQMQAPVVPYTQVQFGDGATIPDIRLPASAGDRDRVSISSEAVSASTISNLNVDTTATLKLFAGSRYDFIYIKERALWALQSSPSASYTASSLGTSQLPDMKSPSVRYSASNGNWMPLLELPLIGNPGDKVTVRSDAAWDFNVTGQDTTFGTIPVRRGESVRFLRTASGAWSLDSRLITMLLIYSEEAAAQLGETAAQMRLLEGVRLTNEALDNSKANFYVKPVGLLKRQFQATTLNDVLNVALRDPLVMSTRSQLAADAVYYEGTEDGCGVAWLTAGKNNMIGTGSLACGTTVMRHEFGHNMGLHHGDAPGGSAPYAKGYSLIKDVMAGNAIPYYSNPYLYTTLPDLAIGLPMGIADVTDSVRAVNERSKLVSEYY</sequence>
<evidence type="ECO:0000313" key="3">
    <source>
        <dbReference type="EMBL" id="ALN78616.1"/>
    </source>
</evidence>
<dbReference type="Pfam" id="PF20944">
    <property type="entry name" value="StcE_b-sandwich"/>
    <property type="match status" value="4"/>
</dbReference>
<dbReference type="AlphaFoldDB" id="A0A0S2F516"/>
<dbReference type="STRING" id="84531.LA76x_0455"/>
<evidence type="ECO:0000256" key="1">
    <source>
        <dbReference type="SAM" id="SignalP"/>
    </source>
</evidence>
<dbReference type="SUPFAM" id="SSF55486">
    <property type="entry name" value="Metalloproteases ('zincins'), catalytic domain"/>
    <property type="match status" value="1"/>
</dbReference>
<dbReference type="NCBIfam" id="NF033511">
    <property type="entry name" value="metallo_CpaA"/>
    <property type="match status" value="1"/>
</dbReference>
<proteinExistence type="predicted"/>
<feature type="domain" description="Metalloprotease StcE beta-sandwich" evidence="2">
    <location>
        <begin position="326"/>
        <end position="397"/>
    </location>
</feature>
<keyword evidence="1" id="KW-0732">Signal</keyword>
<dbReference type="Gene3D" id="3.40.390.10">
    <property type="entry name" value="Collagenase (Catalytic Domain)"/>
    <property type="match status" value="1"/>
</dbReference>
<evidence type="ECO:0000259" key="2">
    <source>
        <dbReference type="Pfam" id="PF20944"/>
    </source>
</evidence>
<dbReference type="Proteomes" id="UP000060787">
    <property type="component" value="Chromosome"/>
</dbReference>
<dbReference type="EMBL" id="CP011129">
    <property type="protein sequence ID" value="ALN78616.1"/>
    <property type="molecule type" value="Genomic_DNA"/>
</dbReference>